<proteinExistence type="predicted"/>
<reference evidence="2" key="2">
    <citation type="journal article" date="2015" name="Data Brief">
        <title>Shoot transcriptome of the giant reed, Arundo donax.</title>
        <authorList>
            <person name="Barrero R.A."/>
            <person name="Guerrero F.D."/>
            <person name="Moolhuijzen P."/>
            <person name="Goolsby J.A."/>
            <person name="Tidwell J."/>
            <person name="Bellgard S.E."/>
            <person name="Bellgard M.I."/>
        </authorList>
    </citation>
    <scope>NUCLEOTIDE SEQUENCE</scope>
    <source>
        <tissue evidence="2">Shoot tissue taken approximately 20 cm above the soil surface</tissue>
    </source>
</reference>
<organism evidence="2">
    <name type="scientific">Arundo donax</name>
    <name type="common">Giant reed</name>
    <name type="synonym">Donax arundinaceus</name>
    <dbReference type="NCBI Taxonomy" id="35708"/>
    <lineage>
        <taxon>Eukaryota</taxon>
        <taxon>Viridiplantae</taxon>
        <taxon>Streptophyta</taxon>
        <taxon>Embryophyta</taxon>
        <taxon>Tracheophyta</taxon>
        <taxon>Spermatophyta</taxon>
        <taxon>Magnoliopsida</taxon>
        <taxon>Liliopsida</taxon>
        <taxon>Poales</taxon>
        <taxon>Poaceae</taxon>
        <taxon>PACMAD clade</taxon>
        <taxon>Arundinoideae</taxon>
        <taxon>Arundineae</taxon>
        <taxon>Arundo</taxon>
    </lineage>
</organism>
<name>A0A0A9H6M7_ARUDO</name>
<feature type="region of interest" description="Disordered" evidence="1">
    <location>
        <begin position="1"/>
        <end position="35"/>
    </location>
</feature>
<reference evidence="2" key="1">
    <citation type="submission" date="2014-09" db="EMBL/GenBank/DDBJ databases">
        <authorList>
            <person name="Magalhaes I.L.F."/>
            <person name="Oliveira U."/>
            <person name="Santos F.R."/>
            <person name="Vidigal T.H.D.A."/>
            <person name="Brescovit A.D."/>
            <person name="Santos A.J."/>
        </authorList>
    </citation>
    <scope>NUCLEOTIDE SEQUENCE</scope>
    <source>
        <tissue evidence="2">Shoot tissue taken approximately 20 cm above the soil surface</tissue>
    </source>
</reference>
<evidence type="ECO:0000313" key="2">
    <source>
        <dbReference type="EMBL" id="JAE30501.1"/>
    </source>
</evidence>
<accession>A0A0A9H6M7</accession>
<dbReference type="AlphaFoldDB" id="A0A0A9H6M7"/>
<sequence length="35" mass="3589">MDEGALANDVAGGTATRRWSGGRRGQIGSQEDGVL</sequence>
<protein>
    <submittedName>
        <fullName evidence="2">Uncharacterized protein</fullName>
    </submittedName>
</protein>
<evidence type="ECO:0000256" key="1">
    <source>
        <dbReference type="SAM" id="MobiDB-lite"/>
    </source>
</evidence>
<dbReference type="EMBL" id="GBRH01167395">
    <property type="protein sequence ID" value="JAE30501.1"/>
    <property type="molecule type" value="Transcribed_RNA"/>
</dbReference>